<dbReference type="EMBL" id="BMMH01000027">
    <property type="protein sequence ID" value="GGL40915.1"/>
    <property type="molecule type" value="Genomic_DNA"/>
</dbReference>
<reference evidence="2" key="2">
    <citation type="submission" date="2020-09" db="EMBL/GenBank/DDBJ databases">
        <authorList>
            <person name="Sun Q."/>
            <person name="Zhou Y."/>
        </authorList>
    </citation>
    <scope>NUCLEOTIDE SEQUENCE</scope>
    <source>
        <strain evidence="2">CGMCC 4.3508</strain>
    </source>
</reference>
<dbReference type="RefSeq" id="WP_063000537.1">
    <property type="nucleotide sequence ID" value="NZ_BMMH01000027.1"/>
</dbReference>
<proteinExistence type="predicted"/>
<dbReference type="SUPFAM" id="SSF47413">
    <property type="entry name" value="lambda repressor-like DNA-binding domains"/>
    <property type="match status" value="1"/>
</dbReference>
<dbReference type="Gene3D" id="1.10.260.40">
    <property type="entry name" value="lambda repressor-like DNA-binding domains"/>
    <property type="match status" value="1"/>
</dbReference>
<sequence length="294" mass="32954">MSGSSAGSTVPRRQLGRHLRELRTGAGYTIATAAELIQWSPSMLQRVEKGHVDKVRDVDVRELCRIYDAEPDLAEALIGLARQANTEEWWHSYGDLIPENFDVYVGLETVATSLTVYQSELVPGMLQTSDYARTLIRTGYPSGREAEVDRRVQLRIKRQAMLKRPVRPIRYDVVLHEAVLRRLIGSGDIMKAQLKALADASTRPNLNVRIMPFTAGYPTGEPIGSFTILEFGVDGKGNPVEPPVVYLEGFTGDLYADKPLTVRRYRDAYQAIQRAALGDQDSRKAFRDLAKEYV</sequence>
<dbReference type="InterPro" id="IPR010982">
    <property type="entry name" value="Lambda_DNA-bd_dom_sf"/>
</dbReference>
<comment type="caution">
    <text evidence="2">The sequence shown here is derived from an EMBL/GenBank/DDBJ whole genome shotgun (WGS) entry which is preliminary data.</text>
</comment>
<dbReference type="SMART" id="SM00530">
    <property type="entry name" value="HTH_XRE"/>
    <property type="match status" value="1"/>
</dbReference>
<organism evidence="2 3">
    <name type="scientific">Nocardia jinanensis</name>
    <dbReference type="NCBI Taxonomy" id="382504"/>
    <lineage>
        <taxon>Bacteria</taxon>
        <taxon>Bacillati</taxon>
        <taxon>Actinomycetota</taxon>
        <taxon>Actinomycetes</taxon>
        <taxon>Mycobacteriales</taxon>
        <taxon>Nocardiaceae</taxon>
        <taxon>Nocardia</taxon>
    </lineage>
</organism>
<dbReference type="InterPro" id="IPR043917">
    <property type="entry name" value="DUF5753"/>
</dbReference>
<dbReference type="PROSITE" id="PS50943">
    <property type="entry name" value="HTH_CROC1"/>
    <property type="match status" value="1"/>
</dbReference>
<gene>
    <name evidence="2" type="ORF">GCM10011588_64620</name>
</gene>
<evidence type="ECO:0000259" key="1">
    <source>
        <dbReference type="PROSITE" id="PS50943"/>
    </source>
</evidence>
<dbReference type="CDD" id="cd00093">
    <property type="entry name" value="HTH_XRE"/>
    <property type="match status" value="1"/>
</dbReference>
<evidence type="ECO:0000313" key="3">
    <source>
        <dbReference type="Proteomes" id="UP000638263"/>
    </source>
</evidence>
<name>A0A917RXJ5_9NOCA</name>
<keyword evidence="3" id="KW-1185">Reference proteome</keyword>
<dbReference type="AlphaFoldDB" id="A0A917RXJ5"/>
<dbReference type="Proteomes" id="UP000638263">
    <property type="component" value="Unassembled WGS sequence"/>
</dbReference>
<reference evidence="2" key="1">
    <citation type="journal article" date="2014" name="Int. J. Syst. Evol. Microbiol.">
        <title>Complete genome sequence of Corynebacterium casei LMG S-19264T (=DSM 44701T), isolated from a smear-ripened cheese.</title>
        <authorList>
            <consortium name="US DOE Joint Genome Institute (JGI-PGF)"/>
            <person name="Walter F."/>
            <person name="Albersmeier A."/>
            <person name="Kalinowski J."/>
            <person name="Ruckert C."/>
        </authorList>
    </citation>
    <scope>NUCLEOTIDE SEQUENCE</scope>
    <source>
        <strain evidence="2">CGMCC 4.3508</strain>
    </source>
</reference>
<dbReference type="GO" id="GO:0003677">
    <property type="term" value="F:DNA binding"/>
    <property type="evidence" value="ECO:0007669"/>
    <property type="project" value="InterPro"/>
</dbReference>
<accession>A0A917RXJ5</accession>
<evidence type="ECO:0000313" key="2">
    <source>
        <dbReference type="EMBL" id="GGL40915.1"/>
    </source>
</evidence>
<feature type="domain" description="HTH cro/C1-type" evidence="1">
    <location>
        <begin position="19"/>
        <end position="74"/>
    </location>
</feature>
<protein>
    <submittedName>
        <fullName evidence="2">Transcriptional regulator</fullName>
    </submittedName>
</protein>
<dbReference type="InterPro" id="IPR001387">
    <property type="entry name" value="Cro/C1-type_HTH"/>
</dbReference>
<dbReference type="Pfam" id="PF19054">
    <property type="entry name" value="DUF5753"/>
    <property type="match status" value="1"/>
</dbReference>
<dbReference type="Pfam" id="PF13560">
    <property type="entry name" value="HTH_31"/>
    <property type="match status" value="1"/>
</dbReference>